<evidence type="ECO:0000313" key="2">
    <source>
        <dbReference type="Proteomes" id="UP000003107"/>
    </source>
</evidence>
<dbReference type="AlphaFoldDB" id="C6RCZ1"/>
<dbReference type="STRING" id="553219.CAMSH0001_1576"/>
<sequence>MFFIFILPFKFRFLNFTLEPNLRQFYLFFTFSKIIATLPSNFTVFDFQNLSQIYRRSRKFSSNFTRRSR</sequence>
<name>C6RCZ1_9BACT</name>
<keyword evidence="2" id="KW-1185">Reference proteome</keyword>
<dbReference type="Proteomes" id="UP000003107">
    <property type="component" value="Unassembled WGS sequence"/>
</dbReference>
<reference evidence="1 2" key="1">
    <citation type="submission" date="2009-07" db="EMBL/GenBank/DDBJ databases">
        <authorList>
            <person name="Madupu R."/>
            <person name="Sebastian Y."/>
            <person name="Durkin A.S."/>
            <person name="Torralba M."/>
            <person name="Methe B."/>
            <person name="Sutton G.G."/>
            <person name="Strausberg R.L."/>
            <person name="Nelson K.E."/>
        </authorList>
    </citation>
    <scope>NUCLEOTIDE SEQUENCE [LARGE SCALE GENOMIC DNA]</scope>
    <source>
        <strain evidence="1 2">RM3277</strain>
    </source>
</reference>
<evidence type="ECO:0000313" key="1">
    <source>
        <dbReference type="EMBL" id="EET80849.1"/>
    </source>
</evidence>
<comment type="caution">
    <text evidence="1">The sequence shown here is derived from an EMBL/GenBank/DDBJ whole genome shotgun (WGS) entry which is preliminary data.</text>
</comment>
<dbReference type="EMBL" id="ACVQ01000003">
    <property type="protein sequence ID" value="EET80849.1"/>
    <property type="molecule type" value="Genomic_DNA"/>
</dbReference>
<gene>
    <name evidence="1" type="ORF">CAMSH0001_1576</name>
</gene>
<accession>C6RCZ1</accession>
<organism evidence="1 2">
    <name type="scientific">Campylobacter showae RM3277</name>
    <dbReference type="NCBI Taxonomy" id="553219"/>
    <lineage>
        <taxon>Bacteria</taxon>
        <taxon>Pseudomonadati</taxon>
        <taxon>Campylobacterota</taxon>
        <taxon>Epsilonproteobacteria</taxon>
        <taxon>Campylobacterales</taxon>
        <taxon>Campylobacteraceae</taxon>
        <taxon>Campylobacter</taxon>
    </lineage>
</organism>
<protein>
    <submittedName>
        <fullName evidence="1">Uncharacterized protein</fullName>
    </submittedName>
</protein>
<proteinExistence type="predicted"/>